<sequence>IKKKTTKRGGFGLSGLLSALRNQQPAETHEDKQNIQLIKEEKEKQVNNETCMSENTVHNISIPVQKLDSSQATTKRKRVRKRKQKNSNSDKSTSVAQNLECLDRDYTLKLPDHHMPQNSRVTFECDSEDDVKIDQTTVPTESTTLCDQHEHSHIQNISTAASSSKTSPLQEVKTAVKISVQTDATQISFNNAGVPIDPAEKFQTLLNQCGRIGRKFETCSSEGGHAVIRSSRQKRNKHKTHISDAVDPEEDVLTNISIITQQSLTAAASSPNKSICSQPLSTVAGNSYNSHLTESGHKKVSSDHFNSATQEQKYALPHVEVTPLYMNYASCKQLHGLPMEKDIIAYKILELSEDYTPGLSEFKEAQVINLDTQTGSLILEPRREHGNKKRSGRFELMFDEGKDNSINEDDTSLVTVNLVDLVDTRLVTRPVNKE</sequence>
<dbReference type="InterPro" id="IPR056398">
    <property type="entry name" value="Tudor_Coilin"/>
</dbReference>
<name>A0A0B7AH25_9EUPU</name>
<dbReference type="InterPro" id="IPR024822">
    <property type="entry name" value="Coilin"/>
</dbReference>
<reference evidence="3" key="1">
    <citation type="submission" date="2014-12" db="EMBL/GenBank/DDBJ databases">
        <title>Insight into the proteome of Arion vulgaris.</title>
        <authorList>
            <person name="Aradska J."/>
            <person name="Bulat T."/>
            <person name="Smidak R."/>
            <person name="Sarate P."/>
            <person name="Gangsoo J."/>
            <person name="Sialana F."/>
            <person name="Bilban M."/>
            <person name="Lubec G."/>
        </authorList>
    </citation>
    <scope>NUCLEOTIDE SEQUENCE</scope>
    <source>
        <tissue evidence="3">Skin</tissue>
    </source>
</reference>
<accession>A0A0B7AH25</accession>
<feature type="compositionally biased region" description="Polar residues" evidence="1">
    <location>
        <begin position="86"/>
        <end position="96"/>
    </location>
</feature>
<dbReference type="GO" id="GO:0000387">
    <property type="term" value="P:spliceosomal snRNP assembly"/>
    <property type="evidence" value="ECO:0007669"/>
    <property type="project" value="TreeGrafter"/>
</dbReference>
<dbReference type="EMBL" id="HACG01033444">
    <property type="protein sequence ID" value="CEK80309.1"/>
    <property type="molecule type" value="Transcribed_RNA"/>
</dbReference>
<evidence type="ECO:0000256" key="1">
    <source>
        <dbReference type="SAM" id="MobiDB-lite"/>
    </source>
</evidence>
<feature type="region of interest" description="Disordered" evidence="1">
    <location>
        <begin position="64"/>
        <end position="96"/>
    </location>
</feature>
<dbReference type="GO" id="GO:0030620">
    <property type="term" value="F:U2 snRNA binding"/>
    <property type="evidence" value="ECO:0007669"/>
    <property type="project" value="TreeGrafter"/>
</dbReference>
<evidence type="ECO:0000313" key="3">
    <source>
        <dbReference type="EMBL" id="CEK80309.1"/>
    </source>
</evidence>
<dbReference type="Pfam" id="PF23086">
    <property type="entry name" value="Tudor_Coilin"/>
    <property type="match status" value="1"/>
</dbReference>
<dbReference type="GO" id="GO:0015030">
    <property type="term" value="C:Cajal body"/>
    <property type="evidence" value="ECO:0007669"/>
    <property type="project" value="TreeGrafter"/>
</dbReference>
<feature type="domain" description="Coilin tudor" evidence="2">
    <location>
        <begin position="326"/>
        <end position="428"/>
    </location>
</feature>
<feature type="compositionally biased region" description="Basic residues" evidence="1">
    <location>
        <begin position="74"/>
        <end position="85"/>
    </location>
</feature>
<protein>
    <recommendedName>
        <fullName evidence="2">Coilin tudor domain-containing protein</fullName>
    </recommendedName>
</protein>
<dbReference type="PANTHER" id="PTHR15197:SF0">
    <property type="entry name" value="COILIN"/>
    <property type="match status" value="1"/>
</dbReference>
<feature type="non-terminal residue" evidence="3">
    <location>
        <position position="1"/>
    </location>
</feature>
<proteinExistence type="predicted"/>
<organism evidence="3">
    <name type="scientific">Arion vulgaris</name>
    <dbReference type="NCBI Taxonomy" id="1028688"/>
    <lineage>
        <taxon>Eukaryota</taxon>
        <taxon>Metazoa</taxon>
        <taxon>Spiralia</taxon>
        <taxon>Lophotrochozoa</taxon>
        <taxon>Mollusca</taxon>
        <taxon>Gastropoda</taxon>
        <taxon>Heterobranchia</taxon>
        <taxon>Euthyneura</taxon>
        <taxon>Panpulmonata</taxon>
        <taxon>Eupulmonata</taxon>
        <taxon>Stylommatophora</taxon>
        <taxon>Helicina</taxon>
        <taxon>Arionoidea</taxon>
        <taxon>Arionidae</taxon>
        <taxon>Arion</taxon>
    </lineage>
</organism>
<dbReference type="AlphaFoldDB" id="A0A0B7AH25"/>
<gene>
    <name evidence="3" type="primary">ORF120247</name>
</gene>
<evidence type="ECO:0000259" key="2">
    <source>
        <dbReference type="Pfam" id="PF23086"/>
    </source>
</evidence>
<dbReference type="GO" id="GO:0030619">
    <property type="term" value="F:U1 snRNA binding"/>
    <property type="evidence" value="ECO:0007669"/>
    <property type="project" value="TreeGrafter"/>
</dbReference>
<dbReference type="PANTHER" id="PTHR15197">
    <property type="entry name" value="COILIN P80"/>
    <property type="match status" value="1"/>
</dbReference>